<dbReference type="InterPro" id="IPR005333">
    <property type="entry name" value="Transcription_factor_TCP"/>
</dbReference>
<dbReference type="Proteomes" id="UP001454036">
    <property type="component" value="Unassembled WGS sequence"/>
</dbReference>
<sequence length="312" mass="35410">MHPSSNINTSNNLYDPSRVLEDNCYYYYSSPSFFPSSPSLYHGFLHEDGDNNKVQNDFFQDFLENHHEMIQQKQQQNSLENSNNNGDNTKNKRVGVEKITNSPRKKISKKDRHTKIETAQGPRDRRMRLSLNIARKFFDLQDMLGFDKASKTVEWLLTNSLSAISELSRNFQQVGANSSISSTSEIVVDELSSSNVNLEKGIMSNNNKNSEAKKGNKKVVRMIRPLAKESREKARERARERTMIKRTTLQKRRELAGATKVAGNNGNSLVDAGCWMPSTNFLNHQQNGGINHGLTIPELEHLSGNFGEACIW</sequence>
<evidence type="ECO:0000256" key="3">
    <source>
        <dbReference type="ARBA" id="ARBA00023015"/>
    </source>
</evidence>
<dbReference type="PANTHER" id="PTHR31072">
    <property type="entry name" value="TRANSCRIPTION FACTOR TCP4-RELATED"/>
    <property type="match status" value="1"/>
</dbReference>
<evidence type="ECO:0000256" key="4">
    <source>
        <dbReference type="ARBA" id="ARBA00023125"/>
    </source>
</evidence>
<dbReference type="GO" id="GO:0005634">
    <property type="term" value="C:nucleus"/>
    <property type="evidence" value="ECO:0007669"/>
    <property type="project" value="UniProtKB-SubCell"/>
</dbReference>
<keyword evidence="4 10" id="KW-0238">DNA-binding</keyword>
<dbReference type="GO" id="GO:0003700">
    <property type="term" value="F:DNA-binding transcription factor activity"/>
    <property type="evidence" value="ECO:0007669"/>
    <property type="project" value="InterPro"/>
</dbReference>
<evidence type="ECO:0000256" key="1">
    <source>
        <dbReference type="ARBA" id="ARBA00004123"/>
    </source>
</evidence>
<accession>A0AAV3QC33</accession>
<evidence type="ECO:0000259" key="8">
    <source>
        <dbReference type="PROSITE" id="PS51369"/>
    </source>
</evidence>
<evidence type="ECO:0000256" key="6">
    <source>
        <dbReference type="ARBA" id="ARBA00023242"/>
    </source>
</evidence>
<dbReference type="PANTHER" id="PTHR31072:SF93">
    <property type="entry name" value="TRANSCRIPTION FACTOR TCP24"/>
    <property type="match status" value="1"/>
</dbReference>
<dbReference type="AlphaFoldDB" id="A0AAV3QC33"/>
<comment type="subcellular location">
    <subcellularLocation>
        <location evidence="1">Nucleus</location>
    </subcellularLocation>
</comment>
<evidence type="ECO:0000313" key="10">
    <source>
        <dbReference type="EMBL" id="GAA0160160.1"/>
    </source>
</evidence>
<keyword evidence="5" id="KW-0804">Transcription</keyword>
<dbReference type="EMBL" id="BAABME010003790">
    <property type="protein sequence ID" value="GAA0160160.1"/>
    <property type="molecule type" value="Genomic_DNA"/>
</dbReference>
<dbReference type="GO" id="GO:0043565">
    <property type="term" value="F:sequence-specific DNA binding"/>
    <property type="evidence" value="ECO:0007669"/>
    <property type="project" value="TreeGrafter"/>
</dbReference>
<reference evidence="10 11" key="1">
    <citation type="submission" date="2024-01" db="EMBL/GenBank/DDBJ databases">
        <title>The complete chloroplast genome sequence of Lithospermum erythrorhizon: insights into the phylogenetic relationship among Boraginaceae species and the maternal lineages of purple gromwells.</title>
        <authorList>
            <person name="Okada T."/>
            <person name="Watanabe K."/>
        </authorList>
    </citation>
    <scope>NUCLEOTIDE SEQUENCE [LARGE SCALE GENOMIC DNA]</scope>
</reference>
<dbReference type="PROSITE" id="PS51369">
    <property type="entry name" value="TCP"/>
    <property type="match status" value="1"/>
</dbReference>
<protein>
    <submittedName>
        <fullName evidence="10">DNA-binding transcription factor</fullName>
    </submittedName>
</protein>
<evidence type="ECO:0000313" key="11">
    <source>
        <dbReference type="Proteomes" id="UP001454036"/>
    </source>
</evidence>
<feature type="region of interest" description="Disordered" evidence="7">
    <location>
        <begin position="69"/>
        <end position="123"/>
    </location>
</feature>
<feature type="compositionally biased region" description="Basic residues" evidence="7">
    <location>
        <begin position="103"/>
        <end position="113"/>
    </location>
</feature>
<evidence type="ECO:0000256" key="7">
    <source>
        <dbReference type="SAM" id="MobiDB-lite"/>
    </source>
</evidence>
<dbReference type="Pfam" id="PF03634">
    <property type="entry name" value="TCP"/>
    <property type="match status" value="1"/>
</dbReference>
<evidence type="ECO:0000256" key="5">
    <source>
        <dbReference type="ARBA" id="ARBA00023163"/>
    </source>
</evidence>
<gene>
    <name evidence="10" type="ORF">LIER_16778</name>
</gene>
<feature type="compositionally biased region" description="Low complexity" evidence="7">
    <location>
        <begin position="71"/>
        <end position="88"/>
    </location>
</feature>
<feature type="domain" description="R" evidence="9">
    <location>
        <begin position="228"/>
        <end position="245"/>
    </location>
</feature>
<dbReference type="InterPro" id="IPR017888">
    <property type="entry name" value="CYC/TB1_R_domain"/>
</dbReference>
<evidence type="ECO:0000259" key="9">
    <source>
        <dbReference type="PROSITE" id="PS51370"/>
    </source>
</evidence>
<dbReference type="GO" id="GO:2000032">
    <property type="term" value="P:regulation of secondary shoot formation"/>
    <property type="evidence" value="ECO:0007669"/>
    <property type="project" value="TreeGrafter"/>
</dbReference>
<comment type="caution">
    <text evidence="10">The sequence shown here is derived from an EMBL/GenBank/DDBJ whole genome shotgun (WGS) entry which is preliminary data.</text>
</comment>
<keyword evidence="11" id="KW-1185">Reference proteome</keyword>
<keyword evidence="2" id="KW-0217">Developmental protein</keyword>
<dbReference type="InterPro" id="IPR017887">
    <property type="entry name" value="TF_TCP_subgr"/>
</dbReference>
<feature type="domain" description="TCP" evidence="8">
    <location>
        <begin position="109"/>
        <end position="167"/>
    </location>
</feature>
<proteinExistence type="predicted"/>
<organism evidence="10 11">
    <name type="scientific">Lithospermum erythrorhizon</name>
    <name type="common">Purple gromwell</name>
    <name type="synonym">Lithospermum officinale var. erythrorhizon</name>
    <dbReference type="NCBI Taxonomy" id="34254"/>
    <lineage>
        <taxon>Eukaryota</taxon>
        <taxon>Viridiplantae</taxon>
        <taxon>Streptophyta</taxon>
        <taxon>Embryophyta</taxon>
        <taxon>Tracheophyta</taxon>
        <taxon>Spermatophyta</taxon>
        <taxon>Magnoliopsida</taxon>
        <taxon>eudicotyledons</taxon>
        <taxon>Gunneridae</taxon>
        <taxon>Pentapetalae</taxon>
        <taxon>asterids</taxon>
        <taxon>lamiids</taxon>
        <taxon>Boraginales</taxon>
        <taxon>Boraginaceae</taxon>
        <taxon>Boraginoideae</taxon>
        <taxon>Lithospermeae</taxon>
        <taxon>Lithospermum</taxon>
    </lineage>
</organism>
<evidence type="ECO:0000256" key="2">
    <source>
        <dbReference type="ARBA" id="ARBA00022473"/>
    </source>
</evidence>
<dbReference type="PROSITE" id="PS51370">
    <property type="entry name" value="R"/>
    <property type="match status" value="1"/>
</dbReference>
<keyword evidence="6" id="KW-0539">Nucleus</keyword>
<keyword evidence="3" id="KW-0805">Transcription regulation</keyword>
<name>A0AAV3QC33_LITER</name>